<evidence type="ECO:0000313" key="3">
    <source>
        <dbReference type="Proteomes" id="UP000235104"/>
    </source>
</evidence>
<feature type="domain" description="DUF3846" evidence="1">
    <location>
        <begin position="26"/>
        <end position="111"/>
    </location>
</feature>
<reference evidence="2" key="1">
    <citation type="submission" date="2017-12" db="EMBL/GenBank/DDBJ databases">
        <authorList>
            <person name="Thomas-White K."/>
            <person name="Wolfe A.J."/>
        </authorList>
    </citation>
    <scope>NUCLEOTIDE SEQUENCE</scope>
    <source>
        <strain evidence="2">UMB0043</strain>
    </source>
</reference>
<proteinExistence type="predicted"/>
<dbReference type="EMBL" id="PKHR02000002">
    <property type="protein sequence ID" value="MEM5984616.1"/>
    <property type="molecule type" value="Genomic_DNA"/>
</dbReference>
<comment type="caution">
    <text evidence="2">The sequence shown here is derived from an EMBL/GenBank/DDBJ whole genome shotgun (WGS) entry which is preliminary data.</text>
</comment>
<protein>
    <submittedName>
        <fullName evidence="2">DUF3846 domain-containing protein</fullName>
    </submittedName>
</protein>
<gene>
    <name evidence="2" type="ORF">CYJ44_000345</name>
</gene>
<evidence type="ECO:0000313" key="2">
    <source>
        <dbReference type="EMBL" id="MEM5984616.1"/>
    </source>
</evidence>
<dbReference type="Pfam" id="PF12957">
    <property type="entry name" value="DUF3846"/>
    <property type="match status" value="1"/>
</dbReference>
<dbReference type="Proteomes" id="UP000235104">
    <property type="component" value="Unassembled WGS sequence"/>
</dbReference>
<name>A0ABU9UEG7_9CORY</name>
<dbReference type="RefSeq" id="WP_070532633.1">
    <property type="nucleotide sequence ID" value="NZ_PKHR02000002.1"/>
</dbReference>
<accession>A0ABU9UEG7</accession>
<keyword evidence="3" id="KW-1185">Reference proteome</keyword>
<dbReference type="InterPro" id="IPR024559">
    <property type="entry name" value="DUF3846"/>
</dbReference>
<sequence>MATTYFAHIDTDGTLTITTADKIVSNDNTYRYLREAVGGNIDVVSTGALDVWVNDEGLFDCDVNPTLTNFIEREVGTIYQEYYGPALIAKSNNQGQTIGLTEQDIIHITQEVLPSMQELA</sequence>
<evidence type="ECO:0000259" key="1">
    <source>
        <dbReference type="Pfam" id="PF12957"/>
    </source>
</evidence>
<organism evidence="2 3">
    <name type="scientific">Corynebacterium hesseae</name>
    <dbReference type="NCBI Taxonomy" id="2913502"/>
    <lineage>
        <taxon>Bacteria</taxon>
        <taxon>Bacillati</taxon>
        <taxon>Actinomycetota</taxon>
        <taxon>Actinomycetes</taxon>
        <taxon>Mycobacteriales</taxon>
        <taxon>Corynebacteriaceae</taxon>
        <taxon>Corynebacterium</taxon>
    </lineage>
</organism>